<dbReference type="Pfam" id="PF07811">
    <property type="entry name" value="TadE"/>
    <property type="match status" value="1"/>
</dbReference>
<proteinExistence type="predicted"/>
<feature type="region of interest" description="Disordered" evidence="1">
    <location>
        <begin position="197"/>
        <end position="222"/>
    </location>
</feature>
<keyword evidence="2" id="KW-0472">Membrane</keyword>
<accession>A0A850EPN0</accession>
<keyword evidence="2" id="KW-1133">Transmembrane helix</keyword>
<dbReference type="InterPro" id="IPR012495">
    <property type="entry name" value="TadE-like_dom"/>
</dbReference>
<keyword evidence="2" id="KW-0812">Transmembrane</keyword>
<comment type="caution">
    <text evidence="4">The sequence shown here is derived from an EMBL/GenBank/DDBJ whole genome shotgun (WGS) entry which is preliminary data.</text>
</comment>
<protein>
    <submittedName>
        <fullName evidence="4">Pilus assembly protein</fullName>
    </submittedName>
</protein>
<evidence type="ECO:0000313" key="5">
    <source>
        <dbReference type="Proteomes" id="UP000564806"/>
    </source>
</evidence>
<feature type="domain" description="TadE-like" evidence="3">
    <location>
        <begin position="8"/>
        <end position="47"/>
    </location>
</feature>
<dbReference type="Proteomes" id="UP000564806">
    <property type="component" value="Unassembled WGS sequence"/>
</dbReference>
<name>A0A850EPN0_9BACL</name>
<sequence>MLLRDERGSFTIEASLLLPIIMFITMLLLFFGLYSYQKTMLLQVASASTERAAFNWDNSHKEKTGAVAAGEYDSLYWRIGEDSLLSSLFGSEGGSGGTQIELPGGSENAAPLPALKLTNASRMIPANMPGEMGYKYGFTRRKVSLNLKRLLHLPVLDDVLSDGASPSIQATSVVSEPAEFIRTVDLMRYYGAKFKGRQGGGKTEQPMNKQDASAMMMKLGKK</sequence>
<feature type="transmembrane region" description="Helical" evidence="2">
    <location>
        <begin position="16"/>
        <end position="36"/>
    </location>
</feature>
<dbReference type="RefSeq" id="WP_175370623.1">
    <property type="nucleotide sequence ID" value="NZ_JABWCS010000196.1"/>
</dbReference>
<evidence type="ECO:0000256" key="1">
    <source>
        <dbReference type="SAM" id="MobiDB-lite"/>
    </source>
</evidence>
<organism evidence="4 5">
    <name type="scientific">Paenibacillus agri</name>
    <dbReference type="NCBI Taxonomy" id="2744309"/>
    <lineage>
        <taxon>Bacteria</taxon>
        <taxon>Bacillati</taxon>
        <taxon>Bacillota</taxon>
        <taxon>Bacilli</taxon>
        <taxon>Bacillales</taxon>
        <taxon>Paenibacillaceae</taxon>
        <taxon>Paenibacillus</taxon>
    </lineage>
</organism>
<evidence type="ECO:0000256" key="2">
    <source>
        <dbReference type="SAM" id="Phobius"/>
    </source>
</evidence>
<dbReference type="EMBL" id="JABWCS010000196">
    <property type="protein sequence ID" value="NUU60001.1"/>
    <property type="molecule type" value="Genomic_DNA"/>
</dbReference>
<evidence type="ECO:0000313" key="4">
    <source>
        <dbReference type="EMBL" id="NUU60001.1"/>
    </source>
</evidence>
<evidence type="ECO:0000259" key="3">
    <source>
        <dbReference type="Pfam" id="PF07811"/>
    </source>
</evidence>
<keyword evidence="5" id="KW-1185">Reference proteome</keyword>
<dbReference type="AlphaFoldDB" id="A0A850EPN0"/>
<gene>
    <name evidence="4" type="ORF">HPT30_06535</name>
</gene>
<reference evidence="4" key="1">
    <citation type="submission" date="2020-06" db="EMBL/GenBank/DDBJ databases">
        <title>Paenibacillus sp. nov., isolated from soil.</title>
        <authorList>
            <person name="Seo Y.L."/>
        </authorList>
    </citation>
    <scope>NUCLEOTIDE SEQUENCE [LARGE SCALE GENOMIC DNA]</scope>
    <source>
        <strain evidence="4">JW14</strain>
    </source>
</reference>